<dbReference type="Proteomes" id="UP001617427">
    <property type="component" value="Unassembled WGS sequence"/>
</dbReference>
<sequence length="128" mass="14162">MPISFTNEQAPLCLEEGRVHAVRLQSPVRVRVRCGLIWLTVEEGGADVWLSPGRDFDFHGRGLAVFEAVKGDAEFDILPLPGPLARAIRAVRGWFVRQQPAAADCCTADGQGALRISRLLPRGLIRWF</sequence>
<name>A0ABW8F1S1_9BURK</name>
<reference evidence="1 2" key="1">
    <citation type="submission" date="2024-10" db="EMBL/GenBank/DDBJ databases">
        <title>The Natural Products Discovery Center: Release of the First 8490 Sequenced Strains for Exploring Actinobacteria Biosynthetic Diversity.</title>
        <authorList>
            <person name="Kalkreuter E."/>
            <person name="Kautsar S.A."/>
            <person name="Yang D."/>
            <person name="Bader C.D."/>
            <person name="Teijaro C.N."/>
            <person name="Fluegel L."/>
            <person name="Davis C.M."/>
            <person name="Simpson J.R."/>
            <person name="Lauterbach L."/>
            <person name="Steele A.D."/>
            <person name="Gui C."/>
            <person name="Meng S."/>
            <person name="Li G."/>
            <person name="Viehrig K."/>
            <person name="Ye F."/>
            <person name="Su P."/>
            <person name="Kiefer A.F."/>
            <person name="Nichols A."/>
            <person name="Cepeda A.J."/>
            <person name="Yan W."/>
            <person name="Fan B."/>
            <person name="Jiang Y."/>
            <person name="Adhikari A."/>
            <person name="Zheng C.-J."/>
            <person name="Schuster L."/>
            <person name="Cowan T.M."/>
            <person name="Smanski M.J."/>
            <person name="Chevrette M.G."/>
            <person name="De Carvalho L.P.S."/>
            <person name="Shen B."/>
        </authorList>
    </citation>
    <scope>NUCLEOTIDE SEQUENCE [LARGE SCALE GENOMIC DNA]</scope>
    <source>
        <strain evidence="1 2">NPDC087045</strain>
    </source>
</reference>
<organism evidence="1 2">
    <name type="scientific">Herbaspirillum chlorophenolicum</name>
    <dbReference type="NCBI Taxonomy" id="211589"/>
    <lineage>
        <taxon>Bacteria</taxon>
        <taxon>Pseudomonadati</taxon>
        <taxon>Pseudomonadota</taxon>
        <taxon>Betaproteobacteria</taxon>
        <taxon>Burkholderiales</taxon>
        <taxon>Oxalobacteraceae</taxon>
        <taxon>Herbaspirillum</taxon>
    </lineage>
</organism>
<gene>
    <name evidence="1" type="ORF">ACIPEN_15570</name>
</gene>
<evidence type="ECO:0000313" key="2">
    <source>
        <dbReference type="Proteomes" id="UP001617427"/>
    </source>
</evidence>
<protein>
    <submittedName>
        <fullName evidence="1">DUF2917 domain-containing protein</fullName>
    </submittedName>
</protein>
<dbReference type="EMBL" id="JBIUZV010000009">
    <property type="protein sequence ID" value="MFJ3047246.1"/>
    <property type="molecule type" value="Genomic_DNA"/>
</dbReference>
<dbReference type="RefSeq" id="WP_402701793.1">
    <property type="nucleotide sequence ID" value="NZ_JBIUZV010000009.1"/>
</dbReference>
<dbReference type="InterPro" id="IPR021317">
    <property type="entry name" value="DUF2917"/>
</dbReference>
<keyword evidence="2" id="KW-1185">Reference proteome</keyword>
<accession>A0ABW8F1S1</accession>
<proteinExistence type="predicted"/>
<comment type="caution">
    <text evidence="1">The sequence shown here is derived from an EMBL/GenBank/DDBJ whole genome shotgun (WGS) entry which is preliminary data.</text>
</comment>
<dbReference type="Pfam" id="PF11142">
    <property type="entry name" value="DUF2917"/>
    <property type="match status" value="1"/>
</dbReference>
<evidence type="ECO:0000313" key="1">
    <source>
        <dbReference type="EMBL" id="MFJ3047246.1"/>
    </source>
</evidence>